<dbReference type="PANTHER" id="PTHR11136:SF0">
    <property type="entry name" value="DIHYDROFOLATE SYNTHETASE-RELATED"/>
    <property type="match status" value="1"/>
</dbReference>
<dbReference type="AlphaFoldDB" id="A0A517YRR1"/>
<comment type="similarity">
    <text evidence="5">Belongs to the folylpolyglutamate synthase family.</text>
</comment>
<dbReference type="KEGG" id="pcor:KS4_09490"/>
<dbReference type="Pfam" id="PF02875">
    <property type="entry name" value="Mur_ligase_C"/>
    <property type="match status" value="1"/>
</dbReference>
<dbReference type="EC" id="6.3.2.12" evidence="6"/>
<dbReference type="Proteomes" id="UP000317369">
    <property type="component" value="Chromosome"/>
</dbReference>
<feature type="region of interest" description="Disordered" evidence="22">
    <location>
        <begin position="1"/>
        <end position="27"/>
    </location>
</feature>
<evidence type="ECO:0000256" key="19">
    <source>
        <dbReference type="ARBA" id="ARBA00047808"/>
    </source>
</evidence>
<evidence type="ECO:0000256" key="21">
    <source>
        <dbReference type="ARBA" id="ARBA00049161"/>
    </source>
</evidence>
<protein>
    <recommendedName>
        <fullName evidence="8">Dihydrofolate synthase/folylpolyglutamate synthase</fullName>
        <ecNumber evidence="6">6.3.2.12</ecNumber>
        <ecNumber evidence="7">6.3.2.17</ecNumber>
    </recommendedName>
    <alternativeName>
        <fullName evidence="17">Folylpoly-gamma-glutamate synthetase-dihydrofolate synthetase</fullName>
    </alternativeName>
    <alternativeName>
        <fullName evidence="15">Folylpolyglutamate synthetase</fullName>
    </alternativeName>
    <alternativeName>
        <fullName evidence="16">Tetrahydrofolylpolyglutamate synthase</fullName>
    </alternativeName>
</protein>
<keyword evidence="26" id="KW-1185">Reference proteome</keyword>
<dbReference type="RefSeq" id="WP_145075189.1">
    <property type="nucleotide sequence ID" value="NZ_CP036425.1"/>
</dbReference>
<evidence type="ECO:0000256" key="8">
    <source>
        <dbReference type="ARBA" id="ARBA00019357"/>
    </source>
</evidence>
<dbReference type="InterPro" id="IPR036615">
    <property type="entry name" value="Mur_ligase_C_dom_sf"/>
</dbReference>
<dbReference type="Gene3D" id="3.90.190.20">
    <property type="entry name" value="Mur ligase, C-terminal domain"/>
    <property type="match status" value="1"/>
</dbReference>
<dbReference type="NCBIfam" id="TIGR01499">
    <property type="entry name" value="folC"/>
    <property type="match status" value="1"/>
</dbReference>
<sequence length="485" mass="53156">MPTTTASKNKSSRAASTSSSASKNPNNVKVLPASQITNYTTALRWLYDHVDYERMRLINYNEDTFKLERMRKLLDLLGNPHEMLQCVQVAGTKGKGSTCAMLASMLQNCGYTVGLYSSPHLIDLRERITIDGNMVSYPDCADIFKRIASVEKALGKDLPTFFEIMTAAALCYFADECVDIVVLETGLGGRLDCTTVCDTLVTGITQISKDHTNLLGNKLTDIAKEKAGTFKQSIPAVSVPQSEEVTDVLKQCAEENSTPLQFTGEDIDFSFRFEANRELGPHTRVCVTTETSKFEHLPVPLQGEHQSLNCGLALAMIDKLKNHGFNLPEEKVIEGLAKTKLPGRMELVHPMPRVIIDGAHNAASIKALIKALGAHIAYDSLVLVFGCGQDKDINGMLQEVALGADKVIFTRAKHNPRAVDAEDLMSDFTEMSGKMAQCAPKLEDALRLASRAVSREDIIVVAGSFYLAGEARKFFLDLAGKKNKK</sequence>
<evidence type="ECO:0000256" key="9">
    <source>
        <dbReference type="ARBA" id="ARBA00022598"/>
    </source>
</evidence>
<evidence type="ECO:0000256" key="13">
    <source>
        <dbReference type="ARBA" id="ARBA00022842"/>
    </source>
</evidence>
<name>A0A517YRR1_9BACT</name>
<evidence type="ECO:0000256" key="14">
    <source>
        <dbReference type="ARBA" id="ARBA00022909"/>
    </source>
</evidence>
<proteinExistence type="inferred from homology"/>
<evidence type="ECO:0000256" key="7">
    <source>
        <dbReference type="ARBA" id="ARBA00013025"/>
    </source>
</evidence>
<feature type="domain" description="Mur ligase C-terminal" evidence="23">
    <location>
        <begin position="343"/>
        <end position="465"/>
    </location>
</feature>
<comment type="function">
    <text evidence="2">Functions in two distinct reactions of the de novo folate biosynthetic pathway. Catalyzes the addition of a glutamate residue to dihydropteroate (7,8-dihydropteroate or H2Pte) to form dihydrofolate (7,8-dihydrofolate monoglutamate or H2Pte-Glu). Also catalyzes successive additions of L-glutamate to tetrahydrofolate or 10-formyltetrahydrofolate or 5,10-methylenetetrahydrofolate, leading to folylpolyglutamate derivatives.</text>
</comment>
<keyword evidence="11" id="KW-0547">Nucleotide-binding</keyword>
<evidence type="ECO:0000256" key="20">
    <source>
        <dbReference type="ARBA" id="ARBA00049035"/>
    </source>
</evidence>
<dbReference type="InterPro" id="IPR018109">
    <property type="entry name" value="Folylpolyglutamate_synth_CS"/>
</dbReference>
<comment type="cofactor">
    <cofactor evidence="1">
        <name>Mg(2+)</name>
        <dbReference type="ChEBI" id="CHEBI:18420"/>
    </cofactor>
</comment>
<evidence type="ECO:0000256" key="16">
    <source>
        <dbReference type="ARBA" id="ARBA00030592"/>
    </source>
</evidence>
<dbReference type="OrthoDB" id="9809356at2"/>
<accession>A0A517YRR1</accession>
<evidence type="ECO:0000256" key="11">
    <source>
        <dbReference type="ARBA" id="ARBA00022741"/>
    </source>
</evidence>
<dbReference type="GO" id="GO:0046872">
    <property type="term" value="F:metal ion binding"/>
    <property type="evidence" value="ECO:0007669"/>
    <property type="project" value="UniProtKB-KW"/>
</dbReference>
<evidence type="ECO:0000256" key="17">
    <source>
        <dbReference type="ARBA" id="ARBA00032510"/>
    </source>
</evidence>
<evidence type="ECO:0000256" key="18">
    <source>
        <dbReference type="ARBA" id="ARBA00047493"/>
    </source>
</evidence>
<dbReference type="GO" id="GO:0008841">
    <property type="term" value="F:dihydrofolate synthase activity"/>
    <property type="evidence" value="ECO:0007669"/>
    <property type="project" value="UniProtKB-EC"/>
</dbReference>
<comment type="catalytic activity">
    <reaction evidence="20">
        <text>(6R)-5,10-methylenetetrahydrofolyl-(gamma-L-Glu)(n) + L-glutamate + ATP = (6R)-5,10-methylenetetrahydrofolyl-(gamma-L-Glu)(n+1) + ADP + phosphate + H(+)</text>
        <dbReference type="Rhea" id="RHEA:51912"/>
        <dbReference type="Rhea" id="RHEA-COMP:13257"/>
        <dbReference type="Rhea" id="RHEA-COMP:13258"/>
        <dbReference type="ChEBI" id="CHEBI:15378"/>
        <dbReference type="ChEBI" id="CHEBI:29985"/>
        <dbReference type="ChEBI" id="CHEBI:30616"/>
        <dbReference type="ChEBI" id="CHEBI:43474"/>
        <dbReference type="ChEBI" id="CHEBI:136572"/>
        <dbReference type="ChEBI" id="CHEBI:456216"/>
        <dbReference type="EC" id="6.3.2.17"/>
    </reaction>
</comment>
<evidence type="ECO:0000256" key="5">
    <source>
        <dbReference type="ARBA" id="ARBA00008276"/>
    </source>
</evidence>
<evidence type="ECO:0000256" key="3">
    <source>
        <dbReference type="ARBA" id="ARBA00004799"/>
    </source>
</evidence>
<keyword evidence="13" id="KW-0460">Magnesium</keyword>
<dbReference type="FunFam" id="3.40.1190.10:FF:000011">
    <property type="entry name" value="Folylpolyglutamate synthase/dihydrofolate synthase"/>
    <property type="match status" value="1"/>
</dbReference>
<comment type="pathway">
    <text evidence="3">Cofactor biosynthesis; tetrahydrofolate biosynthesis; 7,8-dihydrofolate from 2-amino-4-hydroxy-6-hydroxymethyl-7,8-dihydropteridine diphosphate and 4-aminobenzoate: step 2/2.</text>
</comment>
<evidence type="ECO:0000256" key="6">
    <source>
        <dbReference type="ARBA" id="ARBA00013023"/>
    </source>
</evidence>
<comment type="catalytic activity">
    <reaction evidence="21">
        <text>7,8-dihydropteroate + L-glutamate + ATP = 7,8-dihydrofolate + ADP + phosphate + H(+)</text>
        <dbReference type="Rhea" id="RHEA:23584"/>
        <dbReference type="ChEBI" id="CHEBI:15378"/>
        <dbReference type="ChEBI" id="CHEBI:17839"/>
        <dbReference type="ChEBI" id="CHEBI:29985"/>
        <dbReference type="ChEBI" id="CHEBI:30616"/>
        <dbReference type="ChEBI" id="CHEBI:43474"/>
        <dbReference type="ChEBI" id="CHEBI:57451"/>
        <dbReference type="ChEBI" id="CHEBI:456216"/>
        <dbReference type="EC" id="6.3.2.12"/>
    </reaction>
</comment>
<keyword evidence="10" id="KW-0479">Metal-binding</keyword>
<dbReference type="SUPFAM" id="SSF53623">
    <property type="entry name" value="MurD-like peptide ligases, catalytic domain"/>
    <property type="match status" value="1"/>
</dbReference>
<evidence type="ECO:0000259" key="23">
    <source>
        <dbReference type="Pfam" id="PF02875"/>
    </source>
</evidence>
<gene>
    <name evidence="25" type="ORF">KS4_09490</name>
</gene>
<comment type="catalytic activity">
    <reaction evidence="19">
        <text>10-formyltetrahydrofolyl-(gamma-L-Glu)(n) + L-glutamate + ATP = 10-formyltetrahydrofolyl-(gamma-L-Glu)(n+1) + ADP + phosphate + H(+)</text>
        <dbReference type="Rhea" id="RHEA:51904"/>
        <dbReference type="Rhea" id="RHEA-COMP:13088"/>
        <dbReference type="Rhea" id="RHEA-COMP:14300"/>
        <dbReference type="ChEBI" id="CHEBI:15378"/>
        <dbReference type="ChEBI" id="CHEBI:29985"/>
        <dbReference type="ChEBI" id="CHEBI:30616"/>
        <dbReference type="ChEBI" id="CHEBI:43474"/>
        <dbReference type="ChEBI" id="CHEBI:134413"/>
        <dbReference type="ChEBI" id="CHEBI:456216"/>
        <dbReference type="EC" id="6.3.2.17"/>
    </reaction>
</comment>
<comment type="catalytic activity">
    <reaction evidence="18">
        <text>(6S)-5,6,7,8-tetrahydrofolyl-(gamma-L-Glu)(n) + L-glutamate + ATP = (6S)-5,6,7,8-tetrahydrofolyl-(gamma-L-Glu)(n+1) + ADP + phosphate + H(+)</text>
        <dbReference type="Rhea" id="RHEA:10580"/>
        <dbReference type="Rhea" id="RHEA-COMP:14738"/>
        <dbReference type="Rhea" id="RHEA-COMP:14740"/>
        <dbReference type="ChEBI" id="CHEBI:15378"/>
        <dbReference type="ChEBI" id="CHEBI:29985"/>
        <dbReference type="ChEBI" id="CHEBI:30616"/>
        <dbReference type="ChEBI" id="CHEBI:43474"/>
        <dbReference type="ChEBI" id="CHEBI:141005"/>
        <dbReference type="ChEBI" id="CHEBI:456216"/>
        <dbReference type="EC" id="6.3.2.17"/>
    </reaction>
</comment>
<dbReference type="GO" id="GO:0005524">
    <property type="term" value="F:ATP binding"/>
    <property type="evidence" value="ECO:0007669"/>
    <property type="project" value="UniProtKB-KW"/>
</dbReference>
<comment type="pathway">
    <text evidence="4">Cofactor biosynthesis; tetrahydrofolylpolyglutamate biosynthesis.</text>
</comment>
<evidence type="ECO:0000256" key="1">
    <source>
        <dbReference type="ARBA" id="ARBA00001946"/>
    </source>
</evidence>
<dbReference type="PROSITE" id="PS01011">
    <property type="entry name" value="FOLYLPOLYGLU_SYNT_1"/>
    <property type="match status" value="1"/>
</dbReference>
<feature type="domain" description="Mur ligase central" evidence="24">
    <location>
        <begin position="89"/>
        <end position="316"/>
    </location>
</feature>
<keyword evidence="9 25" id="KW-0436">Ligase</keyword>
<dbReference type="GO" id="GO:0004326">
    <property type="term" value="F:tetrahydrofolylpolyglutamate synthase activity"/>
    <property type="evidence" value="ECO:0007669"/>
    <property type="project" value="UniProtKB-EC"/>
</dbReference>
<reference evidence="25 26" key="1">
    <citation type="submission" date="2019-02" db="EMBL/GenBank/DDBJ databases">
        <title>Deep-cultivation of Planctomycetes and their phenomic and genomic characterization uncovers novel biology.</title>
        <authorList>
            <person name="Wiegand S."/>
            <person name="Jogler M."/>
            <person name="Boedeker C."/>
            <person name="Pinto D."/>
            <person name="Vollmers J."/>
            <person name="Rivas-Marin E."/>
            <person name="Kohn T."/>
            <person name="Peeters S.H."/>
            <person name="Heuer A."/>
            <person name="Rast P."/>
            <person name="Oberbeckmann S."/>
            <person name="Bunk B."/>
            <person name="Jeske O."/>
            <person name="Meyerdierks A."/>
            <person name="Storesund J.E."/>
            <person name="Kallscheuer N."/>
            <person name="Luecker S."/>
            <person name="Lage O.M."/>
            <person name="Pohl T."/>
            <person name="Merkel B.J."/>
            <person name="Hornburger P."/>
            <person name="Mueller R.-W."/>
            <person name="Bruemmer F."/>
            <person name="Labrenz M."/>
            <person name="Spormann A.M."/>
            <person name="Op den Camp H."/>
            <person name="Overmann J."/>
            <person name="Amann R."/>
            <person name="Jetten M.S.M."/>
            <person name="Mascher T."/>
            <person name="Medema M.H."/>
            <person name="Devos D.P."/>
            <person name="Kaster A.-K."/>
            <person name="Ovreas L."/>
            <person name="Rohde M."/>
            <person name="Galperin M.Y."/>
            <person name="Jogler C."/>
        </authorList>
    </citation>
    <scope>NUCLEOTIDE SEQUENCE [LARGE SCALE GENOMIC DNA]</scope>
    <source>
        <strain evidence="25 26">KS4</strain>
    </source>
</reference>
<keyword evidence="14" id="KW-0289">Folate biosynthesis</keyword>
<evidence type="ECO:0000256" key="22">
    <source>
        <dbReference type="SAM" id="MobiDB-lite"/>
    </source>
</evidence>
<dbReference type="InterPro" id="IPR036565">
    <property type="entry name" value="Mur-like_cat_sf"/>
</dbReference>
<evidence type="ECO:0000259" key="24">
    <source>
        <dbReference type="Pfam" id="PF08245"/>
    </source>
</evidence>
<dbReference type="EMBL" id="CP036425">
    <property type="protein sequence ID" value="QDU32910.1"/>
    <property type="molecule type" value="Genomic_DNA"/>
</dbReference>
<evidence type="ECO:0000256" key="15">
    <source>
        <dbReference type="ARBA" id="ARBA00030048"/>
    </source>
</evidence>
<dbReference type="InterPro" id="IPR004101">
    <property type="entry name" value="Mur_ligase_C"/>
</dbReference>
<dbReference type="EC" id="6.3.2.17" evidence="7"/>
<evidence type="ECO:0000313" key="25">
    <source>
        <dbReference type="EMBL" id="QDU32910.1"/>
    </source>
</evidence>
<dbReference type="InterPro" id="IPR001645">
    <property type="entry name" value="Folylpolyglutamate_synth"/>
</dbReference>
<dbReference type="PANTHER" id="PTHR11136">
    <property type="entry name" value="FOLYLPOLYGLUTAMATE SYNTHASE-RELATED"/>
    <property type="match status" value="1"/>
</dbReference>
<dbReference type="SUPFAM" id="SSF53244">
    <property type="entry name" value="MurD-like peptide ligases, peptide-binding domain"/>
    <property type="match status" value="1"/>
</dbReference>
<evidence type="ECO:0000256" key="12">
    <source>
        <dbReference type="ARBA" id="ARBA00022840"/>
    </source>
</evidence>
<evidence type="ECO:0000256" key="2">
    <source>
        <dbReference type="ARBA" id="ARBA00002714"/>
    </source>
</evidence>
<keyword evidence="12" id="KW-0067">ATP-binding</keyword>
<dbReference type="Pfam" id="PF08245">
    <property type="entry name" value="Mur_ligase_M"/>
    <property type="match status" value="1"/>
</dbReference>
<evidence type="ECO:0000313" key="26">
    <source>
        <dbReference type="Proteomes" id="UP000317369"/>
    </source>
</evidence>
<evidence type="ECO:0000256" key="10">
    <source>
        <dbReference type="ARBA" id="ARBA00022723"/>
    </source>
</evidence>
<dbReference type="GO" id="GO:0046656">
    <property type="term" value="P:folic acid biosynthetic process"/>
    <property type="evidence" value="ECO:0007669"/>
    <property type="project" value="UniProtKB-KW"/>
</dbReference>
<evidence type="ECO:0000256" key="4">
    <source>
        <dbReference type="ARBA" id="ARBA00005150"/>
    </source>
</evidence>
<dbReference type="InterPro" id="IPR013221">
    <property type="entry name" value="Mur_ligase_cen"/>
</dbReference>
<organism evidence="25 26">
    <name type="scientific">Poriferisphaera corsica</name>
    <dbReference type="NCBI Taxonomy" id="2528020"/>
    <lineage>
        <taxon>Bacteria</taxon>
        <taxon>Pseudomonadati</taxon>
        <taxon>Planctomycetota</taxon>
        <taxon>Phycisphaerae</taxon>
        <taxon>Phycisphaerales</taxon>
        <taxon>Phycisphaeraceae</taxon>
        <taxon>Poriferisphaera</taxon>
    </lineage>
</organism>
<dbReference type="Gene3D" id="3.40.1190.10">
    <property type="entry name" value="Mur-like, catalytic domain"/>
    <property type="match status" value="1"/>
</dbReference>
<dbReference type="GO" id="GO:0005737">
    <property type="term" value="C:cytoplasm"/>
    <property type="evidence" value="ECO:0007669"/>
    <property type="project" value="TreeGrafter"/>
</dbReference>